<organism evidence="1 2">
    <name type="scientific">Candidatus Dojkabacteria bacterium</name>
    <dbReference type="NCBI Taxonomy" id="2099670"/>
    <lineage>
        <taxon>Bacteria</taxon>
        <taxon>Candidatus Dojkabacteria</taxon>
    </lineage>
</organism>
<dbReference type="AlphaFoldDB" id="A0A847VD18"/>
<dbReference type="Proteomes" id="UP000564033">
    <property type="component" value="Unassembled WGS sequence"/>
</dbReference>
<proteinExistence type="predicted"/>
<comment type="caution">
    <text evidence="1">The sequence shown here is derived from an EMBL/GenBank/DDBJ whole genome shotgun (WGS) entry which is preliminary data.</text>
</comment>
<gene>
    <name evidence="1" type="ORF">GX888_01300</name>
</gene>
<reference evidence="1 2" key="1">
    <citation type="journal article" date="2020" name="Biotechnol. Biofuels">
        <title>New insights from the biogas microbiome by comprehensive genome-resolved metagenomics of nearly 1600 species originating from multiple anaerobic digesters.</title>
        <authorList>
            <person name="Campanaro S."/>
            <person name="Treu L."/>
            <person name="Rodriguez-R L.M."/>
            <person name="Kovalovszki A."/>
            <person name="Ziels R.M."/>
            <person name="Maus I."/>
            <person name="Zhu X."/>
            <person name="Kougias P.G."/>
            <person name="Basile A."/>
            <person name="Luo G."/>
            <person name="Schluter A."/>
            <person name="Konstantinidis K.T."/>
            <person name="Angelidaki I."/>
        </authorList>
    </citation>
    <scope>NUCLEOTIDE SEQUENCE [LARGE SCALE GENOMIC DNA]</scope>
    <source>
        <strain evidence="1">AS19jrsBPTG_9</strain>
    </source>
</reference>
<evidence type="ECO:0000313" key="2">
    <source>
        <dbReference type="Proteomes" id="UP000564033"/>
    </source>
</evidence>
<evidence type="ECO:0000313" key="1">
    <source>
        <dbReference type="EMBL" id="NLZ24371.1"/>
    </source>
</evidence>
<dbReference type="EMBL" id="JAAZIL010000033">
    <property type="protein sequence ID" value="NLZ24371.1"/>
    <property type="molecule type" value="Genomic_DNA"/>
</dbReference>
<name>A0A847VD18_9BACT</name>
<sequence>MKNIMVLIIALSTLLVLPFNSVYSQEQKTEIKMEQESIEKTLIESDEKDGETTEKEITLKEALSETKIESEKPSLSFFQILIA</sequence>
<feature type="non-terminal residue" evidence="1">
    <location>
        <position position="83"/>
    </location>
</feature>
<protein>
    <submittedName>
        <fullName evidence="1">Uncharacterized protein</fullName>
    </submittedName>
</protein>
<accession>A0A847VD18</accession>